<dbReference type="Pfam" id="PF03704">
    <property type="entry name" value="BTAD"/>
    <property type="match status" value="1"/>
</dbReference>
<gene>
    <name evidence="2" type="ORF">SAMN04489716_1045</name>
</gene>
<name>A0A1H1T5X9_9ACTN</name>
<dbReference type="SUPFAM" id="SSF48452">
    <property type="entry name" value="TPR-like"/>
    <property type="match status" value="3"/>
</dbReference>
<reference evidence="2 3" key="1">
    <citation type="submission" date="2016-10" db="EMBL/GenBank/DDBJ databases">
        <authorList>
            <person name="de Groot N.N."/>
        </authorList>
    </citation>
    <scope>NUCLEOTIDE SEQUENCE [LARGE SCALE GENOMIC DNA]</scope>
    <source>
        <strain evidence="2 3">DSM 43941</strain>
    </source>
</reference>
<evidence type="ECO:0000259" key="1">
    <source>
        <dbReference type="SMART" id="SM01043"/>
    </source>
</evidence>
<dbReference type="InterPro" id="IPR011990">
    <property type="entry name" value="TPR-like_helical_dom_sf"/>
</dbReference>
<evidence type="ECO:0000313" key="3">
    <source>
        <dbReference type="Proteomes" id="UP000198688"/>
    </source>
</evidence>
<keyword evidence="3" id="KW-1185">Reference proteome</keyword>
<keyword evidence="2" id="KW-0238">DNA-binding</keyword>
<proteinExistence type="predicted"/>
<dbReference type="InterPro" id="IPR051677">
    <property type="entry name" value="AfsR-DnrI-RedD_regulator"/>
</dbReference>
<accession>A0A1H1T5X9</accession>
<dbReference type="PANTHER" id="PTHR35807">
    <property type="entry name" value="TRANSCRIPTIONAL REGULATOR REDD-RELATED"/>
    <property type="match status" value="1"/>
</dbReference>
<dbReference type="SMART" id="SM01043">
    <property type="entry name" value="BTAD"/>
    <property type="match status" value="1"/>
</dbReference>
<organism evidence="2 3">
    <name type="scientific">Actinoplanes derwentensis</name>
    <dbReference type="NCBI Taxonomy" id="113562"/>
    <lineage>
        <taxon>Bacteria</taxon>
        <taxon>Bacillati</taxon>
        <taxon>Actinomycetota</taxon>
        <taxon>Actinomycetes</taxon>
        <taxon>Micromonosporales</taxon>
        <taxon>Micromonosporaceae</taxon>
        <taxon>Actinoplanes</taxon>
    </lineage>
</organism>
<evidence type="ECO:0000313" key="2">
    <source>
        <dbReference type="EMBL" id="SDS55588.1"/>
    </source>
</evidence>
<dbReference type="Gene3D" id="1.25.40.10">
    <property type="entry name" value="Tetratricopeptide repeat domain"/>
    <property type="match status" value="2"/>
</dbReference>
<dbReference type="InterPro" id="IPR005158">
    <property type="entry name" value="BTAD"/>
</dbReference>
<dbReference type="AlphaFoldDB" id="A0A1H1T5X9"/>
<dbReference type="OrthoDB" id="118790at2"/>
<feature type="domain" description="Bacterial transcriptional activator" evidence="1">
    <location>
        <begin position="93"/>
        <end position="220"/>
    </location>
</feature>
<protein>
    <submittedName>
        <fullName evidence="2">DNA-binding transcriptional activator of the SARP family</fullName>
    </submittedName>
</protein>
<dbReference type="RefSeq" id="WP_092542088.1">
    <property type="nucleotide sequence ID" value="NZ_BOMJ01000070.1"/>
</dbReference>
<dbReference type="Proteomes" id="UP000198688">
    <property type="component" value="Chromosome I"/>
</dbReference>
<dbReference type="GO" id="GO:0003677">
    <property type="term" value="F:DNA binding"/>
    <property type="evidence" value="ECO:0007669"/>
    <property type="project" value="UniProtKB-KW"/>
</dbReference>
<dbReference type="EMBL" id="LT629758">
    <property type="protein sequence ID" value="SDS55588.1"/>
    <property type="molecule type" value="Genomic_DNA"/>
</dbReference>
<sequence length="592" mass="62716">MLTIRLLGVPRLERDGRPVAGPRGRKAWALLAYLLLAGRPPGRARLAELLFCEAADPLGALRWTLAELRRALGLPGMLGGDPVDPALGADVTVDVYLGAVDYPCMDGELLEGLVVESCPEFDAWLAVERRRVAAVAEARLRQVALALLTSGRAGAAVPYATRAVALAPLEQGNHELLVRSLAAAGDRRAAAAQVEACADLFRRELGVEVSAALRDAADARPGAVGVPAIGGRAAAASQIEAGRAAIAAGAVDAGLQCLRRAVAEAERCADTALRARALVALGGALVHAVRGRDEEGAVVLHEAIQVATGAGDRVGVVTAYRELGFVEVQAGRRGTADGWLAKAHHLAETDGELAAVLGVRGMNSSDHADYPTAFGQLHESVERARSCGDDRQQAWSLSLVARAHLLRGDHSPAIVAVQRSLELVHEQRWIAFLPWPQALRAELDLQAGDVERAADGLEQAWAMAVQLGDPCWEGMAARGLGLLYAGRGDHVAATGWLTEAADRCNRTPDRYQWIRAHVLDTAITAALDRDDADRARPLLAALQTLSARCDLRELVVRAALHSARLGDPAALNSARLLAADIDNTELHRLINT</sequence>
<dbReference type="STRING" id="113562.SAMN04489716_1045"/>